<evidence type="ECO:0000256" key="2">
    <source>
        <dbReference type="SAM" id="Phobius"/>
    </source>
</evidence>
<dbReference type="NCBIfam" id="TIGR04228">
    <property type="entry name" value="isopep_sspB_C2"/>
    <property type="match status" value="1"/>
</dbReference>
<dbReference type="Pfam" id="PF17998">
    <property type="entry name" value="AgI_II_C2"/>
    <property type="match status" value="1"/>
</dbReference>
<keyword evidence="5" id="KW-1185">Reference proteome</keyword>
<dbReference type="Proteomes" id="UP000188147">
    <property type="component" value="Chromosome"/>
</dbReference>
<keyword evidence="2" id="KW-1133">Transmembrane helix</keyword>
<keyword evidence="2" id="KW-0812">Transmembrane</keyword>
<proteinExistence type="predicted"/>
<dbReference type="InterPro" id="IPR026345">
    <property type="entry name" value="Adh_isopep-form_adh_dom"/>
</dbReference>
<sequence>MNTEMIKQEGPYKGEPKGTIPLAVIERAKREFRNELMSVSEKKKRTEALKGLGHLKSELVESAQNTMLRDKYSRDLEKIYDALPKNMKGRWQVGNTSLEAPNTQMSKANHLTNRLLDKIFKNGLHDEYSDFQKLAYKFDEINIEDQGVMRKGQQLFSEKRDADLRKRLANDPKAFLQAHAGHKLTIVFRPVVKVNAPGTLVNTAVQNDFGQEYQTQTVRNNVTPNPQAPETPNTSYGEKPKGGLYAGIAAALTGLVSIVFFKPISRWLKK</sequence>
<keyword evidence="2" id="KW-0472">Membrane</keyword>
<accession>A0ABM6HVH4</accession>
<name>A0ABM6HVH4_9LACO</name>
<dbReference type="Gene3D" id="2.60.40.740">
    <property type="match status" value="1"/>
</dbReference>
<dbReference type="EMBL" id="CP016329">
    <property type="protein sequence ID" value="AQN80086.1"/>
    <property type="molecule type" value="Genomic_DNA"/>
</dbReference>
<evidence type="ECO:0000313" key="5">
    <source>
        <dbReference type="Proteomes" id="UP000188147"/>
    </source>
</evidence>
<feature type="domain" description="Adhesin isopeptide-forming adherence" evidence="3">
    <location>
        <begin position="160"/>
        <end position="222"/>
    </location>
</feature>
<organism evidence="4 5">
    <name type="scientific">Leuconostoc garlicum</name>
    <dbReference type="NCBI Taxonomy" id="255248"/>
    <lineage>
        <taxon>Bacteria</taxon>
        <taxon>Bacillati</taxon>
        <taxon>Bacillota</taxon>
        <taxon>Bacilli</taxon>
        <taxon>Lactobacillales</taxon>
        <taxon>Lactobacillaceae</taxon>
        <taxon>Leuconostoc</taxon>
    </lineage>
</organism>
<gene>
    <name evidence="4" type="ORF">A9176_06875</name>
</gene>
<reference evidence="4 5" key="1">
    <citation type="submission" date="2016-06" db="EMBL/GenBank/DDBJ databases">
        <authorList>
            <person name="Kim H.J."/>
        </authorList>
    </citation>
    <scope>NUCLEOTIDE SEQUENCE [LARGE SCALE GENOMIC DNA]</scope>
    <source>
        <strain evidence="4 5">KFRI01</strain>
    </source>
</reference>
<evidence type="ECO:0000256" key="1">
    <source>
        <dbReference type="SAM" id="Coils"/>
    </source>
</evidence>
<feature type="transmembrane region" description="Helical" evidence="2">
    <location>
        <begin position="242"/>
        <end position="261"/>
    </location>
</feature>
<protein>
    <recommendedName>
        <fullName evidence="3">Adhesin isopeptide-forming adherence domain-containing protein</fullName>
    </recommendedName>
</protein>
<evidence type="ECO:0000259" key="3">
    <source>
        <dbReference type="Pfam" id="PF17998"/>
    </source>
</evidence>
<keyword evidence="1" id="KW-0175">Coiled coil</keyword>
<feature type="coiled-coil region" evidence="1">
    <location>
        <begin position="22"/>
        <end position="49"/>
    </location>
</feature>
<dbReference type="RefSeq" id="WP_242943211.1">
    <property type="nucleotide sequence ID" value="NZ_CP016329.1"/>
</dbReference>
<evidence type="ECO:0000313" key="4">
    <source>
        <dbReference type="EMBL" id="AQN80086.1"/>
    </source>
</evidence>